<protein>
    <submittedName>
        <fullName evidence="1">Uncharacterized protein</fullName>
    </submittedName>
</protein>
<organism evidence="1 2">
    <name type="scientific">Durusdinium trenchii</name>
    <dbReference type="NCBI Taxonomy" id="1381693"/>
    <lineage>
        <taxon>Eukaryota</taxon>
        <taxon>Sar</taxon>
        <taxon>Alveolata</taxon>
        <taxon>Dinophyceae</taxon>
        <taxon>Suessiales</taxon>
        <taxon>Symbiodiniaceae</taxon>
        <taxon>Durusdinium</taxon>
    </lineage>
</organism>
<keyword evidence="2" id="KW-1185">Reference proteome</keyword>
<accession>A0ABP0P5S5</accession>
<gene>
    <name evidence="1" type="ORF">CCMP2556_LOCUS34987</name>
</gene>
<name>A0ABP0P5S5_9DINO</name>
<comment type="caution">
    <text evidence="1">The sequence shown here is derived from an EMBL/GenBank/DDBJ whole genome shotgun (WGS) entry which is preliminary data.</text>
</comment>
<dbReference type="EMBL" id="CAXAMN010022589">
    <property type="protein sequence ID" value="CAK9071131.1"/>
    <property type="molecule type" value="Genomic_DNA"/>
</dbReference>
<proteinExistence type="predicted"/>
<dbReference type="Proteomes" id="UP001642484">
    <property type="component" value="Unassembled WGS sequence"/>
</dbReference>
<evidence type="ECO:0000313" key="2">
    <source>
        <dbReference type="Proteomes" id="UP001642484"/>
    </source>
</evidence>
<evidence type="ECO:0000313" key="1">
    <source>
        <dbReference type="EMBL" id="CAK9071131.1"/>
    </source>
</evidence>
<sequence length="461" mass="52338">MMRPLYLQMLCRCCNMLTKKGHWRIVSWTQTASRDASLVDFALLLWPSSSMAECPPEQENEESRAALRFLKKCRKDMQLWKLLVSKPFVAKRLCDSLAAEVKSDQAFAAAVAAIAPSSHPKKVKRRNSEAPASLGSAWPPKSRRRLCYKQGCRSWKSLILCTDLVGFIGLCPSGYWRIEGIGCLNVNLMAHILSFADLGSKLSGALRVAKGFHEVLQVGAAWDPLVVDQQHCRGMLHLLRAMSVFSALGESVQPAGRFPGGFFESSKVEIVLMDPEKPLRDLDSDTEEDEPRARRPLKILCPMREFGRGWHFFKSVSELTLKNIDSFTMSFDFVNFRCVSLQKFGMVKCEYAGNRRYSLYARKNEPPPLVDCSHVATLNSNRIPRSVRRLSTTLSEREALFLLEHSTAFKNGNDMRFTHDRFMMVTSHEVRKKYKEVVKHLREQFAGRFPGFEQLSQANAS</sequence>
<reference evidence="1 2" key="1">
    <citation type="submission" date="2024-02" db="EMBL/GenBank/DDBJ databases">
        <authorList>
            <person name="Chen Y."/>
            <person name="Shah S."/>
            <person name="Dougan E. K."/>
            <person name="Thang M."/>
            <person name="Chan C."/>
        </authorList>
    </citation>
    <scope>NUCLEOTIDE SEQUENCE [LARGE SCALE GENOMIC DNA]</scope>
</reference>